<dbReference type="PANTHER" id="PTHR15454">
    <property type="entry name" value="NISCHARIN RELATED"/>
    <property type="match status" value="1"/>
</dbReference>
<dbReference type="InterPro" id="IPR032675">
    <property type="entry name" value="LRR_dom_sf"/>
</dbReference>
<keyword evidence="7" id="KW-0505">Motor protein</keyword>
<evidence type="ECO:0000256" key="2">
    <source>
        <dbReference type="ARBA" id="ARBA00022490"/>
    </source>
</evidence>
<evidence type="ECO:0000256" key="4">
    <source>
        <dbReference type="ARBA" id="ARBA00022701"/>
    </source>
</evidence>
<dbReference type="SMART" id="SM00365">
    <property type="entry name" value="LRR_SD22"/>
    <property type="match status" value="4"/>
</dbReference>
<evidence type="ECO:0000313" key="13">
    <source>
        <dbReference type="EMBL" id="KAJ4454687.1"/>
    </source>
</evidence>
<evidence type="ECO:0000256" key="5">
    <source>
        <dbReference type="ARBA" id="ARBA00022737"/>
    </source>
</evidence>
<dbReference type="SUPFAM" id="SSF52058">
    <property type="entry name" value="L domain-like"/>
    <property type="match status" value="1"/>
</dbReference>
<evidence type="ECO:0000313" key="14">
    <source>
        <dbReference type="Proteomes" id="UP001141327"/>
    </source>
</evidence>
<comment type="subcellular location">
    <subcellularLocation>
        <location evidence="1">Cytoplasm</location>
        <location evidence="1">Cytoskeleton</location>
        <location evidence="1">Cilium axoneme</location>
    </subcellularLocation>
</comment>
<evidence type="ECO:0000256" key="1">
    <source>
        <dbReference type="ARBA" id="ARBA00004430"/>
    </source>
</evidence>
<sequence>MSKLKDVIKAWEEKNQKPAGEATEMKLYYQNPPIEKMDSSLAVLKNCRHLSLSTNRIDKIAGLQGLERLEILSLGRNLIKKIEGLEFVASTLKQLWLSYNNIDKLGPVCCCLGLTTLYISHNNIDKWAEVDRLVALPNLTDLSLIGNPIEINAGPAYRSEVGRRLPNIRLDGLRIDQEQPAAAAPAEGEGDATATATATGPATAAAVAGVQ</sequence>
<comment type="similarity">
    <text evidence="10">Belongs to the dynein light chain LC1-type family.</text>
</comment>
<protein>
    <recommendedName>
        <fullName evidence="11">Dynein axonemal light chain 1</fullName>
    </recommendedName>
</protein>
<comment type="caution">
    <text evidence="13">The sequence shown here is derived from an EMBL/GenBank/DDBJ whole genome shotgun (WGS) entry which is preliminary data.</text>
</comment>
<organism evidence="13 14">
    <name type="scientific">Paratrimastix pyriformis</name>
    <dbReference type="NCBI Taxonomy" id="342808"/>
    <lineage>
        <taxon>Eukaryota</taxon>
        <taxon>Metamonada</taxon>
        <taxon>Preaxostyla</taxon>
        <taxon>Paratrimastigidae</taxon>
        <taxon>Paratrimastix</taxon>
    </lineage>
</organism>
<keyword evidence="3" id="KW-0433">Leucine-rich repeat</keyword>
<keyword evidence="5" id="KW-0677">Repeat</keyword>
<evidence type="ECO:0000256" key="8">
    <source>
        <dbReference type="ARBA" id="ARBA00023212"/>
    </source>
</evidence>
<evidence type="ECO:0000256" key="6">
    <source>
        <dbReference type="ARBA" id="ARBA00023017"/>
    </source>
</evidence>
<dbReference type="InterPro" id="IPR001611">
    <property type="entry name" value="Leu-rich_rpt"/>
</dbReference>
<keyword evidence="6" id="KW-0243">Dynein</keyword>
<dbReference type="Proteomes" id="UP001141327">
    <property type="component" value="Unassembled WGS sequence"/>
</dbReference>
<accession>A0ABQ8U8J6</accession>
<evidence type="ECO:0000256" key="9">
    <source>
        <dbReference type="ARBA" id="ARBA00023273"/>
    </source>
</evidence>
<feature type="region of interest" description="Disordered" evidence="12">
    <location>
        <begin position="179"/>
        <end position="198"/>
    </location>
</feature>
<evidence type="ECO:0000256" key="7">
    <source>
        <dbReference type="ARBA" id="ARBA00023175"/>
    </source>
</evidence>
<evidence type="ECO:0000256" key="12">
    <source>
        <dbReference type="SAM" id="MobiDB-lite"/>
    </source>
</evidence>
<feature type="compositionally biased region" description="Low complexity" evidence="12">
    <location>
        <begin position="181"/>
        <end position="198"/>
    </location>
</feature>
<evidence type="ECO:0000256" key="10">
    <source>
        <dbReference type="ARBA" id="ARBA00049659"/>
    </source>
</evidence>
<gene>
    <name evidence="13" type="ORF">PAPYR_10547</name>
</gene>
<evidence type="ECO:0000256" key="3">
    <source>
        <dbReference type="ARBA" id="ARBA00022614"/>
    </source>
</evidence>
<dbReference type="Gene3D" id="3.80.10.10">
    <property type="entry name" value="Ribonuclease Inhibitor"/>
    <property type="match status" value="1"/>
</dbReference>
<evidence type="ECO:0000256" key="11">
    <source>
        <dbReference type="ARBA" id="ARBA00049760"/>
    </source>
</evidence>
<name>A0ABQ8U8J6_9EUKA</name>
<dbReference type="Pfam" id="PF12799">
    <property type="entry name" value="LRR_4"/>
    <property type="match status" value="1"/>
</dbReference>
<dbReference type="PANTHER" id="PTHR15454:SF73">
    <property type="entry name" value="DYNEIN AXONEMAL LIGHT CHAIN 1"/>
    <property type="match status" value="1"/>
</dbReference>
<proteinExistence type="inferred from homology"/>
<keyword evidence="8" id="KW-0206">Cytoskeleton</keyword>
<keyword evidence="14" id="KW-1185">Reference proteome</keyword>
<keyword evidence="9" id="KW-0966">Cell projection</keyword>
<dbReference type="EMBL" id="JAPMOS010000140">
    <property type="protein sequence ID" value="KAJ4454687.1"/>
    <property type="molecule type" value="Genomic_DNA"/>
</dbReference>
<keyword evidence="4" id="KW-0493">Microtubule</keyword>
<keyword evidence="2" id="KW-0963">Cytoplasm</keyword>
<dbReference type="PROSITE" id="PS51450">
    <property type="entry name" value="LRR"/>
    <property type="match status" value="4"/>
</dbReference>
<dbReference type="Pfam" id="PF00560">
    <property type="entry name" value="LRR_1"/>
    <property type="match status" value="1"/>
</dbReference>
<dbReference type="InterPro" id="IPR025875">
    <property type="entry name" value="Leu-rich_rpt_4"/>
</dbReference>
<reference evidence="13" key="1">
    <citation type="journal article" date="2022" name="bioRxiv">
        <title>Genomics of Preaxostyla Flagellates Illuminates Evolutionary Transitions and the Path Towards Mitochondrial Loss.</title>
        <authorList>
            <person name="Novak L.V.F."/>
            <person name="Treitli S.C."/>
            <person name="Pyrih J."/>
            <person name="Halakuc P."/>
            <person name="Pipaliya S.V."/>
            <person name="Vacek V."/>
            <person name="Brzon O."/>
            <person name="Soukal P."/>
            <person name="Eme L."/>
            <person name="Dacks J.B."/>
            <person name="Karnkowska A."/>
            <person name="Elias M."/>
            <person name="Hampl V."/>
        </authorList>
    </citation>
    <scope>NUCLEOTIDE SEQUENCE</scope>
    <source>
        <strain evidence="13">RCP-MX</strain>
    </source>
</reference>